<dbReference type="Proteomes" id="UP001195903">
    <property type="component" value="Unassembled WGS sequence"/>
</dbReference>
<sequence length="52" mass="6125">MQPTCRKKQHKACQHRRNQYFQSQRLWNEAPLSQVAGFVSLAEIKARLKKQG</sequence>
<dbReference type="RefSeq" id="WP_214506957.1">
    <property type="nucleotide sequence ID" value="NZ_JAHEPS010000003.1"/>
</dbReference>
<evidence type="ECO:0000313" key="1">
    <source>
        <dbReference type="EMBL" id="MBT1444755.1"/>
    </source>
</evidence>
<name>A0ABS5V4J3_9GAMM</name>
<accession>A0ABS5V4J3</accession>
<evidence type="ECO:0008006" key="3">
    <source>
        <dbReference type="Google" id="ProtNLM"/>
    </source>
</evidence>
<dbReference type="EMBL" id="JAHEPS010000003">
    <property type="protein sequence ID" value="MBT1444755.1"/>
    <property type="molecule type" value="Genomic_DNA"/>
</dbReference>
<organism evidence="1 2">
    <name type="scientific">Shewanella jiangmenensis</name>
    <dbReference type="NCBI Taxonomy" id="2837387"/>
    <lineage>
        <taxon>Bacteria</taxon>
        <taxon>Pseudomonadati</taxon>
        <taxon>Pseudomonadota</taxon>
        <taxon>Gammaproteobacteria</taxon>
        <taxon>Alteromonadales</taxon>
        <taxon>Shewanellaceae</taxon>
        <taxon>Shewanella</taxon>
    </lineage>
</organism>
<gene>
    <name evidence="1" type="ORF">KJI95_09500</name>
</gene>
<reference evidence="1 2" key="1">
    <citation type="submission" date="2021-05" db="EMBL/GenBank/DDBJ databases">
        <title>Shewanella sp. JM162201.</title>
        <authorList>
            <person name="Xu S."/>
            <person name="Li A."/>
        </authorList>
    </citation>
    <scope>NUCLEOTIDE SEQUENCE [LARGE SCALE GENOMIC DNA]</scope>
    <source>
        <strain evidence="1 2">JM162201</strain>
    </source>
</reference>
<keyword evidence="2" id="KW-1185">Reference proteome</keyword>
<protein>
    <recommendedName>
        <fullName evidence="3">Transposase</fullName>
    </recommendedName>
</protein>
<evidence type="ECO:0000313" key="2">
    <source>
        <dbReference type="Proteomes" id="UP001195903"/>
    </source>
</evidence>
<comment type="caution">
    <text evidence="1">The sequence shown here is derived from an EMBL/GenBank/DDBJ whole genome shotgun (WGS) entry which is preliminary data.</text>
</comment>
<proteinExistence type="predicted"/>